<organism evidence="1 2">
    <name type="scientific">Colletotrichum gloeosporioides</name>
    <name type="common">Anthracnose fungus</name>
    <name type="synonym">Glomerella cingulata</name>
    <dbReference type="NCBI Taxonomy" id="474922"/>
    <lineage>
        <taxon>Eukaryota</taxon>
        <taxon>Fungi</taxon>
        <taxon>Dikarya</taxon>
        <taxon>Ascomycota</taxon>
        <taxon>Pezizomycotina</taxon>
        <taxon>Sordariomycetes</taxon>
        <taxon>Hypocreomycetidae</taxon>
        <taxon>Glomerellales</taxon>
        <taxon>Glomerellaceae</taxon>
        <taxon>Colletotrichum</taxon>
        <taxon>Colletotrichum gloeosporioides species complex</taxon>
    </lineage>
</organism>
<evidence type="ECO:0000313" key="2">
    <source>
        <dbReference type="Proteomes" id="UP000613401"/>
    </source>
</evidence>
<accession>A0A8H4FFQ6</accession>
<comment type="caution">
    <text evidence="1">The sequence shown here is derived from an EMBL/GenBank/DDBJ whole genome shotgun (WGS) entry which is preliminary data.</text>
</comment>
<protein>
    <submittedName>
        <fullName evidence="1">Uncharacterized protein</fullName>
    </submittedName>
</protein>
<gene>
    <name evidence="1" type="ORF">GCG54_00015454</name>
</gene>
<reference evidence="1" key="1">
    <citation type="journal article" date="2020" name="Phytopathology">
        <title>Genome sequence and comparative analysis of Colletotrichum gloeosporioides isolated from Liriodendron leaves.</title>
        <authorList>
            <person name="Fu F.F."/>
            <person name="Hao Z."/>
            <person name="Wang P."/>
            <person name="Lu Y."/>
            <person name="Xue L.J."/>
            <person name="Wei G."/>
            <person name="Tian Y."/>
            <person name="Baishi H."/>
            <person name="Xu H."/>
            <person name="Shi J."/>
            <person name="Cheng T."/>
            <person name="Wang G."/>
            <person name="Yi Y."/>
            <person name="Chen J."/>
        </authorList>
    </citation>
    <scope>NUCLEOTIDE SEQUENCE</scope>
    <source>
        <strain evidence="1">Lc1</strain>
    </source>
</reference>
<dbReference type="GeneID" id="69022557"/>
<dbReference type="Gene3D" id="3.40.630.30">
    <property type="match status" value="1"/>
</dbReference>
<evidence type="ECO:0000313" key="1">
    <source>
        <dbReference type="EMBL" id="KAF3800076.1"/>
    </source>
</evidence>
<proteinExistence type="predicted"/>
<keyword evidence="2" id="KW-1185">Reference proteome</keyword>
<sequence length="126" mass="14406">SYRLKHWNSGHPHSQIYSNDASIWTLKHLQLTLGHRCLKRFRLLNISGTDPLVSFFVLKDLAKSNNNNSTALAIFQLGQNPKETHRHKMEVRKLLVRPAQRGGGLDRQLMNFGEMFARNGLGKTLT</sequence>
<dbReference type="Proteomes" id="UP000613401">
    <property type="component" value="Unassembled WGS sequence"/>
</dbReference>
<name>A0A8H4FFQ6_COLGL</name>
<dbReference type="EMBL" id="WVTB01000079">
    <property type="protein sequence ID" value="KAF3800076.1"/>
    <property type="molecule type" value="Genomic_DNA"/>
</dbReference>
<reference evidence="1" key="2">
    <citation type="submission" date="2020-03" db="EMBL/GenBank/DDBJ databases">
        <authorList>
            <person name="Fu F.-F."/>
            <person name="Chen J."/>
        </authorList>
    </citation>
    <scope>NUCLEOTIDE SEQUENCE</scope>
    <source>
        <strain evidence="1">Lc1</strain>
    </source>
</reference>
<dbReference type="AlphaFoldDB" id="A0A8H4FFQ6"/>
<dbReference type="RefSeq" id="XP_045259236.1">
    <property type="nucleotide sequence ID" value="XM_045415238.1"/>
</dbReference>
<feature type="non-terminal residue" evidence="1">
    <location>
        <position position="1"/>
    </location>
</feature>